<feature type="compositionally biased region" description="Basic and acidic residues" evidence="1">
    <location>
        <begin position="233"/>
        <end position="247"/>
    </location>
</feature>
<dbReference type="HOGENOM" id="CLU_1061825_0_0_1"/>
<name>M5G110_DACPD</name>
<dbReference type="RefSeq" id="XP_040626409.1">
    <property type="nucleotide sequence ID" value="XM_040768911.1"/>
</dbReference>
<feature type="transmembrane region" description="Helical" evidence="2">
    <location>
        <begin position="126"/>
        <end position="148"/>
    </location>
</feature>
<proteinExistence type="predicted"/>
<dbReference type="GeneID" id="63683973"/>
<feature type="region of interest" description="Disordered" evidence="1">
    <location>
        <begin position="233"/>
        <end position="262"/>
    </location>
</feature>
<sequence>MDQQAELEVLFQTLGDLRSYHSAEMAALSWLVYDIIIMIPLEIRHIWPSRLTPAKILFYSCRVIGLYILLLDTIVLIPLWCLFGANTTISITLSIDVVSSTTLTSAPPFVTIDGCLSSVSRTQLMLGSYISSTLFSGTAFVLTLAKLYPYWRMKSGAAPVATVFVRDGTVFFVIIFVVEVVSLIWGQIITPIRPSLQDLVNVLRMAVYSISGPRLILHLRGVVSQPSYATESRTEVTEVTEERRTSNDRSGGTGETSDWSIP</sequence>
<keyword evidence="5" id="KW-1185">Reference proteome</keyword>
<dbReference type="OrthoDB" id="3242409at2759"/>
<keyword evidence="2" id="KW-0812">Transmembrane</keyword>
<evidence type="ECO:0000313" key="4">
    <source>
        <dbReference type="EMBL" id="EJT99511.1"/>
    </source>
</evidence>
<evidence type="ECO:0000256" key="1">
    <source>
        <dbReference type="SAM" id="MobiDB-lite"/>
    </source>
</evidence>
<keyword evidence="2" id="KW-0472">Membrane</keyword>
<feature type="transmembrane region" description="Helical" evidence="2">
    <location>
        <begin position="64"/>
        <end position="85"/>
    </location>
</feature>
<organism evidence="4 5">
    <name type="scientific">Dacryopinax primogenitus (strain DJM 731)</name>
    <name type="common">Brown rot fungus</name>
    <dbReference type="NCBI Taxonomy" id="1858805"/>
    <lineage>
        <taxon>Eukaryota</taxon>
        <taxon>Fungi</taxon>
        <taxon>Dikarya</taxon>
        <taxon>Basidiomycota</taxon>
        <taxon>Agaricomycotina</taxon>
        <taxon>Dacrymycetes</taxon>
        <taxon>Dacrymycetales</taxon>
        <taxon>Dacrymycetaceae</taxon>
        <taxon>Dacryopinax</taxon>
    </lineage>
</organism>
<protein>
    <recommendedName>
        <fullName evidence="3">DUF6533 domain-containing protein</fullName>
    </recommendedName>
</protein>
<evidence type="ECO:0000256" key="2">
    <source>
        <dbReference type="SAM" id="Phobius"/>
    </source>
</evidence>
<feature type="domain" description="DUF6533" evidence="3">
    <location>
        <begin position="25"/>
        <end position="66"/>
    </location>
</feature>
<dbReference type="Pfam" id="PF20151">
    <property type="entry name" value="DUF6533"/>
    <property type="match status" value="1"/>
</dbReference>
<dbReference type="AlphaFoldDB" id="M5G110"/>
<reference evidence="4 5" key="1">
    <citation type="journal article" date="2012" name="Science">
        <title>The Paleozoic origin of enzymatic lignin decomposition reconstructed from 31 fungal genomes.</title>
        <authorList>
            <person name="Floudas D."/>
            <person name="Binder M."/>
            <person name="Riley R."/>
            <person name="Barry K."/>
            <person name="Blanchette R.A."/>
            <person name="Henrissat B."/>
            <person name="Martinez A.T."/>
            <person name="Otillar R."/>
            <person name="Spatafora J.W."/>
            <person name="Yadav J.S."/>
            <person name="Aerts A."/>
            <person name="Benoit I."/>
            <person name="Boyd A."/>
            <person name="Carlson A."/>
            <person name="Copeland A."/>
            <person name="Coutinho P.M."/>
            <person name="de Vries R.P."/>
            <person name="Ferreira P."/>
            <person name="Findley K."/>
            <person name="Foster B."/>
            <person name="Gaskell J."/>
            <person name="Glotzer D."/>
            <person name="Gorecki P."/>
            <person name="Heitman J."/>
            <person name="Hesse C."/>
            <person name="Hori C."/>
            <person name="Igarashi K."/>
            <person name="Jurgens J.A."/>
            <person name="Kallen N."/>
            <person name="Kersten P."/>
            <person name="Kohler A."/>
            <person name="Kuees U."/>
            <person name="Kumar T.K.A."/>
            <person name="Kuo A."/>
            <person name="LaButti K."/>
            <person name="Larrondo L.F."/>
            <person name="Lindquist E."/>
            <person name="Ling A."/>
            <person name="Lombard V."/>
            <person name="Lucas S."/>
            <person name="Lundell T."/>
            <person name="Martin R."/>
            <person name="McLaughlin D.J."/>
            <person name="Morgenstern I."/>
            <person name="Morin E."/>
            <person name="Murat C."/>
            <person name="Nagy L.G."/>
            <person name="Nolan M."/>
            <person name="Ohm R.A."/>
            <person name="Patyshakuliyeva A."/>
            <person name="Rokas A."/>
            <person name="Ruiz-Duenas F.J."/>
            <person name="Sabat G."/>
            <person name="Salamov A."/>
            <person name="Samejima M."/>
            <person name="Schmutz J."/>
            <person name="Slot J.C."/>
            <person name="St John F."/>
            <person name="Stenlid J."/>
            <person name="Sun H."/>
            <person name="Sun S."/>
            <person name="Syed K."/>
            <person name="Tsang A."/>
            <person name="Wiebenga A."/>
            <person name="Young D."/>
            <person name="Pisabarro A."/>
            <person name="Eastwood D.C."/>
            <person name="Martin F."/>
            <person name="Cullen D."/>
            <person name="Grigoriev I.V."/>
            <person name="Hibbett D.S."/>
        </authorList>
    </citation>
    <scope>NUCLEOTIDE SEQUENCE [LARGE SCALE GENOMIC DNA]</scope>
    <source>
        <strain evidence="4 5">DJM-731 SS1</strain>
    </source>
</reference>
<evidence type="ECO:0000259" key="3">
    <source>
        <dbReference type="Pfam" id="PF20151"/>
    </source>
</evidence>
<dbReference type="EMBL" id="JH795869">
    <property type="protein sequence ID" value="EJT99511.1"/>
    <property type="molecule type" value="Genomic_DNA"/>
</dbReference>
<dbReference type="OMA" id="YLMAITW"/>
<evidence type="ECO:0000313" key="5">
    <source>
        <dbReference type="Proteomes" id="UP000030653"/>
    </source>
</evidence>
<gene>
    <name evidence="4" type="ORF">DACRYDRAFT_109614</name>
</gene>
<dbReference type="Proteomes" id="UP000030653">
    <property type="component" value="Unassembled WGS sequence"/>
</dbReference>
<dbReference type="InterPro" id="IPR045340">
    <property type="entry name" value="DUF6533"/>
</dbReference>
<keyword evidence="2" id="KW-1133">Transmembrane helix</keyword>
<accession>M5G110</accession>
<feature type="transmembrane region" description="Helical" evidence="2">
    <location>
        <begin position="169"/>
        <end position="188"/>
    </location>
</feature>
<feature type="transmembrane region" description="Helical" evidence="2">
    <location>
        <begin position="25"/>
        <end position="43"/>
    </location>
</feature>